<dbReference type="PANTHER" id="PTHR12526">
    <property type="entry name" value="GLYCOSYLTRANSFERASE"/>
    <property type="match status" value="1"/>
</dbReference>
<dbReference type="PANTHER" id="PTHR12526:SF638">
    <property type="entry name" value="SPORE COAT PROTEIN SA"/>
    <property type="match status" value="1"/>
</dbReference>
<comment type="caution">
    <text evidence="2">The sequence shown here is derived from an EMBL/GenBank/DDBJ whole genome shotgun (WGS) entry which is preliminary data.</text>
</comment>
<evidence type="ECO:0000313" key="2">
    <source>
        <dbReference type="EMBL" id="MCP1673983.1"/>
    </source>
</evidence>
<protein>
    <submittedName>
        <fullName evidence="2">Glycosyltransferase involved in cell wall biosynthesis</fullName>
    </submittedName>
</protein>
<proteinExistence type="predicted"/>
<gene>
    <name evidence="2" type="ORF">J2T57_001082</name>
</gene>
<evidence type="ECO:0000313" key="3">
    <source>
        <dbReference type="Proteomes" id="UP001205843"/>
    </source>
</evidence>
<dbReference type="CDD" id="cd03808">
    <property type="entry name" value="GT4_CapM-like"/>
    <property type="match status" value="1"/>
</dbReference>
<dbReference type="SUPFAM" id="SSF53756">
    <property type="entry name" value="UDP-Glycosyltransferase/glycogen phosphorylase"/>
    <property type="match status" value="1"/>
</dbReference>
<sequence length="372" mass="41111">MKLFFFVTEDWYFCSHRLALGVAAKEAGFDVTVVTQVADHGDQIREAGLRVIDFPISRGSLNPFAELDVVRRLAKIYRRERPDIVHHVALKPVLYGSMAAWLVGRKKVVNAIAGMGWAFSSSSGVAKALKPVIRGLLRWLLNHGEVIVQNHDDADLVRRLGVEHVNLIQGSGVDVDRFHPVERSHAPPVVMLVARMIWDKGVQEFVEAGRILRARGVDARFVLVGDPDTGNRAQVPQGVLRQWSKDGDVEWWGRRDDMPAVLEQAHIACLPSYREGMPKTLLEAAAAGLPIVTSDAPGCREVVIDGDNGLLVPVKDATRLADALQALIEDEPLRSRMGLRSRALAMERFTDEAIINATLSVYGKLGFNVERA</sequence>
<dbReference type="EMBL" id="JALJXV010000002">
    <property type="protein sequence ID" value="MCP1673983.1"/>
    <property type="molecule type" value="Genomic_DNA"/>
</dbReference>
<dbReference type="RefSeq" id="WP_253475386.1">
    <property type="nucleotide sequence ID" value="NZ_JALJXV010000002.1"/>
</dbReference>
<dbReference type="Pfam" id="PF13477">
    <property type="entry name" value="Glyco_trans_4_2"/>
    <property type="match status" value="1"/>
</dbReference>
<reference evidence="2" key="1">
    <citation type="submission" date="2022-03" db="EMBL/GenBank/DDBJ databases">
        <title>Genomic Encyclopedia of Type Strains, Phase III (KMG-III): the genomes of soil and plant-associated and newly described type strains.</title>
        <authorList>
            <person name="Whitman W."/>
        </authorList>
    </citation>
    <scope>NUCLEOTIDE SEQUENCE</scope>
    <source>
        <strain evidence="2">ANL 6-2</strain>
    </source>
</reference>
<organism evidence="2 3">
    <name type="scientific">Natronocella acetinitrilica</name>
    <dbReference type="NCBI Taxonomy" id="414046"/>
    <lineage>
        <taxon>Bacteria</taxon>
        <taxon>Pseudomonadati</taxon>
        <taxon>Pseudomonadota</taxon>
        <taxon>Gammaproteobacteria</taxon>
        <taxon>Chromatiales</taxon>
        <taxon>Ectothiorhodospiraceae</taxon>
        <taxon>Natronocella</taxon>
    </lineage>
</organism>
<dbReference type="Gene3D" id="3.40.50.2000">
    <property type="entry name" value="Glycogen Phosphorylase B"/>
    <property type="match status" value="2"/>
</dbReference>
<dbReference type="GO" id="GO:0016757">
    <property type="term" value="F:glycosyltransferase activity"/>
    <property type="evidence" value="ECO:0007669"/>
    <property type="project" value="TreeGrafter"/>
</dbReference>
<dbReference type="InterPro" id="IPR028098">
    <property type="entry name" value="Glyco_trans_4-like_N"/>
</dbReference>
<dbReference type="Pfam" id="PF13692">
    <property type="entry name" value="Glyco_trans_1_4"/>
    <property type="match status" value="1"/>
</dbReference>
<dbReference type="Proteomes" id="UP001205843">
    <property type="component" value="Unassembled WGS sequence"/>
</dbReference>
<dbReference type="AlphaFoldDB" id="A0AAE3KBS1"/>
<evidence type="ECO:0000259" key="1">
    <source>
        <dbReference type="Pfam" id="PF13477"/>
    </source>
</evidence>
<keyword evidence="3" id="KW-1185">Reference proteome</keyword>
<accession>A0AAE3KBS1</accession>
<feature type="domain" description="Glycosyltransferase subfamily 4-like N-terminal" evidence="1">
    <location>
        <begin position="2"/>
        <end position="136"/>
    </location>
</feature>
<name>A0AAE3KBS1_9GAMM</name>